<proteinExistence type="predicted"/>
<sequence length="719" mass="82537">MENIWLEGIRRKLKKVRDARVIQEVIPFSGEETDFMQGYIKKLEEETKSTFKSPVSTHKDYFYFSCERSTKASGKSKGEPTKTRANSCKAYVSFKIIKDGSFTGAVVNKMLQHNGHDVCMKEEGIKNLIDPELLTFIEMWLDQGLSISETLLKCVDWAERHGHMDKYNRRYYVTPEDIRLIKKTNNALSFPDAKDCISVDKLITSELQEHICYYQPLSENQPLIIVVQTPWQKDILREHPHTMVFMDATYKAMTSYGYAFYALLLTNSIGRAVPFAYFIISEESADILALCLEKLANHNPGFLPRSIMIDRDLKELNAIRRVFPTAKVLLCWFHVLQAVHRWTVKRDGGNLPVNQRNLVIQAMVGMKSCLTEEEFNSMSSRKCEELDTCLGSSHVSTYLKNQWICFGDLWSNFGRSFYHHNSETNNKAERFFLTMKYQFLKGRMNSRIDQLLRLLCGDVQKYYSYLDDLTETGRIKGANTEETTNAAHSMIAKGLGAKVEIKNGVCLVPPDTSTQCHSVDLVMHKCDCKRFQCGCVCKHLIFSQNIAEKQGLIIQDLRAEVAKKIVDSESYLRVDENLTVYHSDGSVETVSCKGTKFCTCIANSHGEVCVCILVHNILYPTSSENIPDDSHCFRSSERKQVTLQAMLTDLHEWSKSEKFCEGNEVYRLVERAHKLVFSQFSKLSRKIKVTALHSYRKRIKKAKDVVTVAYMVKKKKKRV</sequence>
<evidence type="ECO:0000313" key="4">
    <source>
        <dbReference type="RefSeq" id="XP_026115452.1"/>
    </source>
</evidence>
<dbReference type="PANTHER" id="PTHR33977:SF1">
    <property type="entry name" value="ZINC ION BINDING PROTEIN"/>
    <property type="match status" value="1"/>
</dbReference>
<gene>
    <name evidence="4" type="primary">LOC113094040</name>
</gene>
<keyword evidence="1" id="KW-0862">Zinc</keyword>
<organism evidence="3 4">
    <name type="scientific">Carassius auratus</name>
    <name type="common">Goldfish</name>
    <dbReference type="NCBI Taxonomy" id="7957"/>
    <lineage>
        <taxon>Eukaryota</taxon>
        <taxon>Metazoa</taxon>
        <taxon>Chordata</taxon>
        <taxon>Craniata</taxon>
        <taxon>Vertebrata</taxon>
        <taxon>Euteleostomi</taxon>
        <taxon>Actinopterygii</taxon>
        <taxon>Neopterygii</taxon>
        <taxon>Teleostei</taxon>
        <taxon>Ostariophysi</taxon>
        <taxon>Cypriniformes</taxon>
        <taxon>Cyprinidae</taxon>
        <taxon>Cyprininae</taxon>
        <taxon>Carassius</taxon>
    </lineage>
</organism>
<evidence type="ECO:0000256" key="1">
    <source>
        <dbReference type="PROSITE-ProRule" id="PRU00325"/>
    </source>
</evidence>
<reference evidence="4" key="1">
    <citation type="submission" date="2025-08" db="UniProtKB">
        <authorList>
            <consortium name="RefSeq"/>
        </authorList>
    </citation>
    <scope>IDENTIFICATION</scope>
    <source>
        <strain evidence="4">Wakin</strain>
        <tissue evidence="4">Muscle</tissue>
    </source>
</reference>
<name>A0A6P6P395_CARAU</name>
<dbReference type="KEGG" id="caua:113094040"/>
<keyword evidence="1" id="KW-0479">Metal-binding</keyword>
<dbReference type="OrthoDB" id="8677922at2759"/>
<keyword evidence="3" id="KW-1185">Reference proteome</keyword>
<keyword evidence="1" id="KW-0863">Zinc-finger</keyword>
<dbReference type="InterPro" id="IPR048324">
    <property type="entry name" value="ZSWIM1-3_RNaseH-like"/>
</dbReference>
<dbReference type="PROSITE" id="PS50966">
    <property type="entry name" value="ZF_SWIM"/>
    <property type="match status" value="1"/>
</dbReference>
<evidence type="ECO:0000313" key="3">
    <source>
        <dbReference type="Proteomes" id="UP000515129"/>
    </source>
</evidence>
<dbReference type="GO" id="GO:0008270">
    <property type="term" value="F:zinc ion binding"/>
    <property type="evidence" value="ECO:0007669"/>
    <property type="project" value="UniProtKB-KW"/>
</dbReference>
<accession>A0A6P6P395</accession>
<dbReference type="Proteomes" id="UP000515129">
    <property type="component" value="Unplaced"/>
</dbReference>
<dbReference type="Pfam" id="PF21056">
    <property type="entry name" value="ZSWIM1-3_RNaseH-like"/>
    <property type="match status" value="1"/>
</dbReference>
<evidence type="ECO:0000259" key="2">
    <source>
        <dbReference type="PROSITE" id="PS50966"/>
    </source>
</evidence>
<feature type="domain" description="SWIM-type" evidence="2">
    <location>
        <begin position="517"/>
        <end position="548"/>
    </location>
</feature>
<protein>
    <submittedName>
        <fullName evidence="4">Uncharacterized protein LOC113094040</fullName>
    </submittedName>
</protein>
<dbReference type="AlphaFoldDB" id="A0A6P6P395"/>
<dbReference type="PANTHER" id="PTHR33977">
    <property type="entry name" value="ZINC ION BINDING PROTEIN"/>
    <property type="match status" value="1"/>
</dbReference>
<dbReference type="RefSeq" id="XP_026115452.1">
    <property type="nucleotide sequence ID" value="XM_026259667.1"/>
</dbReference>
<dbReference type="InterPro" id="IPR007527">
    <property type="entry name" value="Znf_SWIM"/>
</dbReference>
<dbReference type="GeneID" id="113094040"/>